<accession>A0A8J2MR00</accession>
<organism evidence="5 6">
    <name type="scientific">Cercopithifilaria johnstoni</name>
    <dbReference type="NCBI Taxonomy" id="2874296"/>
    <lineage>
        <taxon>Eukaryota</taxon>
        <taxon>Metazoa</taxon>
        <taxon>Ecdysozoa</taxon>
        <taxon>Nematoda</taxon>
        <taxon>Chromadorea</taxon>
        <taxon>Rhabditida</taxon>
        <taxon>Spirurina</taxon>
        <taxon>Spiruromorpha</taxon>
        <taxon>Filarioidea</taxon>
        <taxon>Onchocercidae</taxon>
        <taxon>Cercopithifilaria</taxon>
    </lineage>
</organism>
<feature type="compositionally biased region" description="Acidic residues" evidence="1">
    <location>
        <begin position="413"/>
        <end position="424"/>
    </location>
</feature>
<feature type="domain" description="DUF7516" evidence="3">
    <location>
        <begin position="199"/>
        <end position="281"/>
    </location>
</feature>
<sequence>MHMRRKIYHLMQLIETTSTLTSGAAVKGDESENVDEFFDAADFFFGEDENDVYDDNVQFVVNGSTDYLDDDIMLDMDDQLHELGLMLNSTLASDYNGANAARLNAHFFNDWMILLEKQAIELGFPDLDELLKSKYMRDYVEQTSLNNGIAIYGAVSKPANEHILRRVADCRLNEDQKAEKRRKQRLLELKNPENEQNFLEGKRRILEILLDLKAYEMEIDYQTIRDEYMKRYNISLNASEHQRLFMNKSALKNFWRAFYREVILINGSPIRVRLRSPDVKIPEEITEDLRLLANIDKIELPTFALEYRPSLLNFIHEGRTVEHSEGVVASGESVLKKPTMDWGEEVEDEDGQSSNKKQHGGDIENANMINDGMAPSNPDMPADTDKMIGMQGSGHDKTYRRQWKSTTLTEDKYTDDEESADSSDSEAKVSKKYRGKKFKGNVNTLNISSKSSEQSGKRLSVAERSLQQSLNHSCSRDLYPSSSIAFNNRSSAELILMHKSTQSAVFNKQEYHVTQTYKSRDIVQRDLVMVDLSNKEEVRSPAVFGVSSKNTRTLCCKQYLEFGRATSRNTIELQYVKGCKEMNKLPYGSYSVPNSVAGQCSSRQEPTASNSAMSCNISTEENTSSYCKPSEKFQKSSPIEFSAVLLSFSWVTPLFDFRFLNLYRKNDKYALIRASFSYSDNSGWVTTMQYTQPCQPNRFQKRGQGYPDDYATSVEFFPYSSNKEVLQLSEGTQTNDNWLETVFDELGCHKTKKTRLEKLAEVIELIVDIRSPNPVLLSALPQIVGSIYGAPIKPEDDENYRRTWGEIVRDCCSAEILIFPLPNGECVDLSIPLARLAFFFATSILNVIANYDEVQVFTGLSNNISMEQFPSYIGYIFPAGHSSPGN</sequence>
<evidence type="ECO:0000313" key="6">
    <source>
        <dbReference type="Proteomes" id="UP000746747"/>
    </source>
</evidence>
<evidence type="ECO:0000259" key="4">
    <source>
        <dbReference type="Pfam" id="PF24361"/>
    </source>
</evidence>
<evidence type="ECO:0000313" key="5">
    <source>
        <dbReference type="EMBL" id="CAG9537065.1"/>
    </source>
</evidence>
<comment type="caution">
    <text evidence="5">The sequence shown here is derived from an EMBL/GenBank/DDBJ whole genome shotgun (WGS) entry which is preliminary data.</text>
</comment>
<dbReference type="Pfam" id="PF24361">
    <property type="entry name" value="DUF7517"/>
    <property type="match status" value="1"/>
</dbReference>
<dbReference type="OrthoDB" id="5871534at2759"/>
<evidence type="ECO:0000259" key="3">
    <source>
        <dbReference type="Pfam" id="PF24360"/>
    </source>
</evidence>
<evidence type="ECO:0000259" key="2">
    <source>
        <dbReference type="Pfam" id="PF24359"/>
    </source>
</evidence>
<dbReference type="EMBL" id="CAKAEH010001514">
    <property type="protein sequence ID" value="CAG9537065.1"/>
    <property type="molecule type" value="Genomic_DNA"/>
</dbReference>
<dbReference type="Pfam" id="PF24360">
    <property type="entry name" value="DUF7516"/>
    <property type="match status" value="1"/>
</dbReference>
<dbReference type="InterPro" id="IPR055939">
    <property type="entry name" value="DUF7517"/>
</dbReference>
<protein>
    <submittedName>
        <fullName evidence="5">Uncharacterized protein</fullName>
    </submittedName>
</protein>
<feature type="region of interest" description="Disordered" evidence="1">
    <location>
        <begin position="338"/>
        <end position="402"/>
    </location>
</feature>
<keyword evidence="6" id="KW-1185">Reference proteome</keyword>
<gene>
    <name evidence="5" type="ORF">CJOHNSTONI_LOCUS6924</name>
</gene>
<proteinExistence type="predicted"/>
<dbReference type="InterPro" id="IPR055937">
    <property type="entry name" value="DUF7515"/>
</dbReference>
<name>A0A8J2MR00_9BILA</name>
<dbReference type="InterPro" id="IPR055938">
    <property type="entry name" value="DUF7516"/>
</dbReference>
<dbReference type="Proteomes" id="UP000746747">
    <property type="component" value="Unassembled WGS sequence"/>
</dbReference>
<reference evidence="5" key="1">
    <citation type="submission" date="2021-09" db="EMBL/GenBank/DDBJ databases">
        <authorList>
            <consortium name="Pathogen Informatics"/>
        </authorList>
    </citation>
    <scope>NUCLEOTIDE SEQUENCE</scope>
</reference>
<dbReference type="Pfam" id="PF24359">
    <property type="entry name" value="DUF7515"/>
    <property type="match status" value="1"/>
</dbReference>
<dbReference type="AlphaFoldDB" id="A0A8J2MR00"/>
<feature type="domain" description="DUF7517" evidence="4">
    <location>
        <begin position="723"/>
        <end position="826"/>
    </location>
</feature>
<feature type="region of interest" description="Disordered" evidence="1">
    <location>
        <begin position="412"/>
        <end position="431"/>
    </location>
</feature>
<feature type="domain" description="DUF7515" evidence="2">
    <location>
        <begin position="79"/>
        <end position="161"/>
    </location>
</feature>
<feature type="compositionally biased region" description="Acidic residues" evidence="1">
    <location>
        <begin position="342"/>
        <end position="351"/>
    </location>
</feature>
<evidence type="ECO:0000256" key="1">
    <source>
        <dbReference type="SAM" id="MobiDB-lite"/>
    </source>
</evidence>